<dbReference type="Proteomes" id="UP000789920">
    <property type="component" value="Unassembled WGS sequence"/>
</dbReference>
<evidence type="ECO:0000313" key="1">
    <source>
        <dbReference type="EMBL" id="CAG8626964.1"/>
    </source>
</evidence>
<evidence type="ECO:0000313" key="2">
    <source>
        <dbReference type="Proteomes" id="UP000789920"/>
    </source>
</evidence>
<comment type="caution">
    <text evidence="1">The sequence shown here is derived from an EMBL/GenBank/DDBJ whole genome shotgun (WGS) entry which is preliminary data.</text>
</comment>
<protein>
    <submittedName>
        <fullName evidence="1">829_t:CDS:1</fullName>
    </submittedName>
</protein>
<proteinExistence type="predicted"/>
<dbReference type="EMBL" id="CAJVQC010011406">
    <property type="protein sequence ID" value="CAG8626964.1"/>
    <property type="molecule type" value="Genomic_DNA"/>
</dbReference>
<reference evidence="1" key="1">
    <citation type="submission" date="2021-06" db="EMBL/GenBank/DDBJ databases">
        <authorList>
            <person name="Kallberg Y."/>
            <person name="Tangrot J."/>
            <person name="Rosling A."/>
        </authorList>
    </citation>
    <scope>NUCLEOTIDE SEQUENCE</scope>
    <source>
        <strain evidence="1">MA461A</strain>
    </source>
</reference>
<feature type="non-terminal residue" evidence="1">
    <location>
        <position position="43"/>
    </location>
</feature>
<sequence length="43" mass="4877">MAPEVLEDKEFSKQSDIYSLGMVIWEIAAKCTTPFAKINGWDL</sequence>
<keyword evidence="2" id="KW-1185">Reference proteome</keyword>
<organism evidence="1 2">
    <name type="scientific">Racocetra persica</name>
    <dbReference type="NCBI Taxonomy" id="160502"/>
    <lineage>
        <taxon>Eukaryota</taxon>
        <taxon>Fungi</taxon>
        <taxon>Fungi incertae sedis</taxon>
        <taxon>Mucoromycota</taxon>
        <taxon>Glomeromycotina</taxon>
        <taxon>Glomeromycetes</taxon>
        <taxon>Diversisporales</taxon>
        <taxon>Gigasporaceae</taxon>
        <taxon>Racocetra</taxon>
    </lineage>
</organism>
<accession>A0ACA9N1P4</accession>
<name>A0ACA9N1P4_9GLOM</name>
<gene>
    <name evidence="1" type="ORF">RPERSI_LOCUS6943</name>
</gene>